<dbReference type="KEGG" id="mtim:DIR46_18275"/>
<organism evidence="1 2">
    <name type="scientific">Massilia oculi</name>
    <dbReference type="NCBI Taxonomy" id="945844"/>
    <lineage>
        <taxon>Bacteria</taxon>
        <taxon>Pseudomonadati</taxon>
        <taxon>Pseudomonadota</taxon>
        <taxon>Betaproteobacteria</taxon>
        <taxon>Burkholderiales</taxon>
        <taxon>Oxalobacteraceae</taxon>
        <taxon>Telluria group</taxon>
        <taxon>Massilia</taxon>
    </lineage>
</organism>
<protein>
    <submittedName>
        <fullName evidence="1">Uncharacterized protein</fullName>
    </submittedName>
</protein>
<dbReference type="OrthoDB" id="7061697at2"/>
<dbReference type="RefSeq" id="WP_109346511.1">
    <property type="nucleotide sequence ID" value="NZ_CP029343.1"/>
</dbReference>
<dbReference type="AlphaFoldDB" id="A0A2S2DLI0"/>
<reference evidence="1 2" key="1">
    <citation type="submission" date="2018-05" db="EMBL/GenBank/DDBJ databases">
        <title>Complete genome sequence of Massilia oculi sp. nov. CCUG 43427T (=DSM 26321T), the type strain of M. oculi, and comparison with genome sequences of other Massilia strains.</title>
        <authorList>
            <person name="Zhu B."/>
        </authorList>
    </citation>
    <scope>NUCLEOTIDE SEQUENCE [LARGE SCALE GENOMIC DNA]</scope>
    <source>
        <strain evidence="1 2">CCUG 43427</strain>
    </source>
</reference>
<dbReference type="EMBL" id="CP029343">
    <property type="protein sequence ID" value="AWL06187.1"/>
    <property type="molecule type" value="Genomic_DNA"/>
</dbReference>
<sequence length="500" mass="55015">MAYRWETPASIWQEDEASGEFALLASEGLGPVDWQGRARQRLTDVAHVLGASLPLDCRCSPIYPEGFAYCPRCGRPLLRLGGAPARARGWWGPGGDDLLPRHVPHGLPVTSTPLGDSLEERPAAPTPGRCDLTMPAPPNACSVFAAAGFGFPGERLLALAHTRGVLQYWDPLGASWHVLTPEAGAASLVFTASSHAWIPALDPRRGEAGVVPGLDGLQRLWIDPVSETYRTESVLAAPIVAAPGLMRRHLACLAGGVDAVRLWSMRLDLDEVQEYACPDAPASGWSRPLGYDGRLFWLHAQGQLTWRPGEAPQFSPWPLHWQPRLDFGGPTQSRDGRLWQIGHDGQGYSYLELGAGTDHLPARMAIDGARLGFANFLFRRGHPVLDEPWSNEHVEDPHHDDTLVLPLLRSFNNNRSQPSGLVLRLHKANFRAEEALGVGEDARVIPRTTVEWIGRRNVILDEIARLARPLDCVPVVAGGCLWLHHPDWNQMRGWRLDEPL</sequence>
<name>A0A2S2DLI0_9BURK</name>
<keyword evidence="2" id="KW-1185">Reference proteome</keyword>
<dbReference type="Proteomes" id="UP000245820">
    <property type="component" value="Chromosome"/>
</dbReference>
<evidence type="ECO:0000313" key="2">
    <source>
        <dbReference type="Proteomes" id="UP000245820"/>
    </source>
</evidence>
<proteinExistence type="predicted"/>
<accession>A0A2S2DLI0</accession>
<gene>
    <name evidence="1" type="ORF">DIR46_18275</name>
</gene>
<evidence type="ECO:0000313" key="1">
    <source>
        <dbReference type="EMBL" id="AWL06187.1"/>
    </source>
</evidence>